<dbReference type="EMBL" id="BARS01041359">
    <property type="protein sequence ID" value="GAG31379.1"/>
    <property type="molecule type" value="Genomic_DNA"/>
</dbReference>
<feature type="non-terminal residue" evidence="1">
    <location>
        <position position="252"/>
    </location>
</feature>
<dbReference type="Gene3D" id="2.120.10.30">
    <property type="entry name" value="TolB, C-terminal domain"/>
    <property type="match status" value="1"/>
</dbReference>
<dbReference type="Pfam" id="PF07676">
    <property type="entry name" value="PD40"/>
    <property type="match status" value="1"/>
</dbReference>
<dbReference type="SUPFAM" id="SSF82171">
    <property type="entry name" value="DPP6 N-terminal domain-like"/>
    <property type="match status" value="1"/>
</dbReference>
<dbReference type="InterPro" id="IPR011042">
    <property type="entry name" value="6-blade_b-propeller_TolB-like"/>
</dbReference>
<accession>X0WK68</accession>
<organism evidence="1">
    <name type="scientific">marine sediment metagenome</name>
    <dbReference type="NCBI Taxonomy" id="412755"/>
    <lineage>
        <taxon>unclassified sequences</taxon>
        <taxon>metagenomes</taxon>
        <taxon>ecological metagenomes</taxon>
    </lineage>
</organism>
<evidence type="ECO:0008006" key="2">
    <source>
        <dbReference type="Google" id="ProtNLM"/>
    </source>
</evidence>
<dbReference type="InterPro" id="IPR011659">
    <property type="entry name" value="WD40"/>
</dbReference>
<feature type="non-terminal residue" evidence="1">
    <location>
        <position position="1"/>
    </location>
</feature>
<proteinExistence type="predicted"/>
<evidence type="ECO:0000313" key="1">
    <source>
        <dbReference type="EMBL" id="GAG31379.1"/>
    </source>
</evidence>
<dbReference type="AlphaFoldDB" id="X0WK68"/>
<comment type="caution">
    <text evidence="1">The sequence shown here is derived from an EMBL/GenBank/DDBJ whole genome shotgun (WGS) entry which is preliminary data.</text>
</comment>
<sequence length="252" mass="28315">KANKQYGLFVVEFSTGEIRCLINKALKTAPAWSPDSMKIAIGNTEGYKRYHPLVIVDVKSGKVTDTEVEGVGASWSPDGRYLAFSSKVVRGGSWFKGVPVDGRIAVYDLEEKKLVYVTAAAVSNYDEETGKLERQGSLHPVWSVDGQRIAYWRTEEFCESKETEKQETKTTWIVKKDGQIPLKVADGFNQLGWGRDNQSLFILKDTQIDRIDLKSLETRTLVSWEQAQAPTPKPVLDIVPAAVRTYIADHFR</sequence>
<protein>
    <recommendedName>
        <fullName evidence="2">Dipeptidylpeptidase IV N-terminal domain-containing protein</fullName>
    </recommendedName>
</protein>
<reference evidence="1" key="1">
    <citation type="journal article" date="2014" name="Front. Microbiol.">
        <title>High frequency of phylogenetically diverse reductive dehalogenase-homologous genes in deep subseafloor sedimentary metagenomes.</title>
        <authorList>
            <person name="Kawai M."/>
            <person name="Futagami T."/>
            <person name="Toyoda A."/>
            <person name="Takaki Y."/>
            <person name="Nishi S."/>
            <person name="Hori S."/>
            <person name="Arai W."/>
            <person name="Tsubouchi T."/>
            <person name="Morono Y."/>
            <person name="Uchiyama I."/>
            <person name="Ito T."/>
            <person name="Fujiyama A."/>
            <person name="Inagaki F."/>
            <person name="Takami H."/>
        </authorList>
    </citation>
    <scope>NUCLEOTIDE SEQUENCE</scope>
    <source>
        <strain evidence="1">Expedition CK06-06</strain>
    </source>
</reference>
<name>X0WK68_9ZZZZ</name>
<gene>
    <name evidence="1" type="ORF">S01H1_62916</name>
</gene>